<accession>A0AAD8Y1Z9</accession>
<dbReference type="Proteomes" id="UP001224775">
    <property type="component" value="Unassembled WGS sequence"/>
</dbReference>
<organism evidence="2 3">
    <name type="scientific">Skeletonema marinoi</name>
    <dbReference type="NCBI Taxonomy" id="267567"/>
    <lineage>
        <taxon>Eukaryota</taxon>
        <taxon>Sar</taxon>
        <taxon>Stramenopiles</taxon>
        <taxon>Ochrophyta</taxon>
        <taxon>Bacillariophyta</taxon>
        <taxon>Coscinodiscophyceae</taxon>
        <taxon>Thalassiosirophycidae</taxon>
        <taxon>Thalassiosirales</taxon>
        <taxon>Skeletonemataceae</taxon>
        <taxon>Skeletonema</taxon>
        <taxon>Skeletonema marinoi-dohrnii complex</taxon>
    </lineage>
</organism>
<dbReference type="EMBL" id="JATAAI010000025">
    <property type="protein sequence ID" value="KAK1737575.1"/>
    <property type="molecule type" value="Genomic_DNA"/>
</dbReference>
<proteinExistence type="predicted"/>
<evidence type="ECO:0000256" key="1">
    <source>
        <dbReference type="SAM" id="MobiDB-lite"/>
    </source>
</evidence>
<sequence>ETAKKLLGTARVACRFDADEFTSIVQSTFAIAENPVQYQSEGVSEPLQIKATIMSYNIKLPSNMCKEAVNTPTPVMKDPHDRSGHTETTTSFDDDDFPITKETFHASRLLRKDSIAVQKLHGPNDCEDHAKDPHLQDLLIPHHVVHMKRLDEDEPQLTAATTETDAESVSEESDADAAVTTPRRSCLRPETESYYDRPKTEKSKRKIHFGQVCVRDYDMILGDNPSVGYGPPVTIDWDYVEFNPIQMDEYEFHRPPRRSLREMGLNYYRRKHILALAGHTEEEFKVVKKEIKKWKTNRYLTRALVSSSIPFAKIEDSVESAVRKCRRLVKDDHWKSEKHLFVQ</sequence>
<feature type="compositionally biased region" description="Basic and acidic residues" evidence="1">
    <location>
        <begin position="187"/>
        <end position="199"/>
    </location>
</feature>
<evidence type="ECO:0000313" key="2">
    <source>
        <dbReference type="EMBL" id="KAK1737575.1"/>
    </source>
</evidence>
<feature type="non-terminal residue" evidence="2">
    <location>
        <position position="1"/>
    </location>
</feature>
<protein>
    <submittedName>
        <fullName evidence="2">Uncharacterized protein</fullName>
    </submittedName>
</protein>
<comment type="caution">
    <text evidence="2">The sequence shown here is derived from an EMBL/GenBank/DDBJ whole genome shotgun (WGS) entry which is preliminary data.</text>
</comment>
<evidence type="ECO:0000313" key="3">
    <source>
        <dbReference type="Proteomes" id="UP001224775"/>
    </source>
</evidence>
<feature type="region of interest" description="Disordered" evidence="1">
    <location>
        <begin position="158"/>
        <end position="199"/>
    </location>
</feature>
<gene>
    <name evidence="2" type="ORF">QTG54_011861</name>
</gene>
<dbReference type="AlphaFoldDB" id="A0AAD8Y1Z9"/>
<reference evidence="2" key="1">
    <citation type="submission" date="2023-06" db="EMBL/GenBank/DDBJ databases">
        <title>Survivors Of The Sea: Transcriptome response of Skeletonema marinoi to long-term dormancy.</title>
        <authorList>
            <person name="Pinder M.I.M."/>
            <person name="Kourtchenko O."/>
            <person name="Robertson E.K."/>
            <person name="Larsson T."/>
            <person name="Maumus F."/>
            <person name="Osuna-Cruz C.M."/>
            <person name="Vancaester E."/>
            <person name="Stenow R."/>
            <person name="Vandepoele K."/>
            <person name="Ploug H."/>
            <person name="Bruchert V."/>
            <person name="Godhe A."/>
            <person name="Topel M."/>
        </authorList>
    </citation>
    <scope>NUCLEOTIDE SEQUENCE</scope>
    <source>
        <strain evidence="2">R05AC</strain>
    </source>
</reference>
<name>A0AAD8Y1Z9_9STRA</name>
<feature type="compositionally biased region" description="Acidic residues" evidence="1">
    <location>
        <begin position="164"/>
        <end position="175"/>
    </location>
</feature>
<keyword evidence="3" id="KW-1185">Reference proteome</keyword>
<feature type="region of interest" description="Disordered" evidence="1">
    <location>
        <begin position="73"/>
        <end position="94"/>
    </location>
</feature>